<accession>A0A7W6H7U7</accession>
<evidence type="ECO:0008006" key="4">
    <source>
        <dbReference type="Google" id="ProtNLM"/>
    </source>
</evidence>
<organism evidence="2 3">
    <name type="scientific">Aureimonas pseudogalii</name>
    <dbReference type="NCBI Taxonomy" id="1744844"/>
    <lineage>
        <taxon>Bacteria</taxon>
        <taxon>Pseudomonadati</taxon>
        <taxon>Pseudomonadota</taxon>
        <taxon>Alphaproteobacteria</taxon>
        <taxon>Hyphomicrobiales</taxon>
        <taxon>Aurantimonadaceae</taxon>
        <taxon>Aureimonas</taxon>
    </lineage>
</organism>
<evidence type="ECO:0000313" key="2">
    <source>
        <dbReference type="EMBL" id="MBB4000219.1"/>
    </source>
</evidence>
<protein>
    <recommendedName>
        <fullName evidence="4">Curlin associated repeat-containing protein</fullName>
    </recommendedName>
</protein>
<dbReference type="RefSeq" id="WP_183201885.1">
    <property type="nucleotide sequence ID" value="NZ_JACIEK010000016.1"/>
</dbReference>
<name>A0A7W6H7U7_9HYPH</name>
<feature type="chain" id="PRO_5030661629" description="Curlin associated repeat-containing protein" evidence="1">
    <location>
        <begin position="23"/>
        <end position="175"/>
    </location>
</feature>
<keyword evidence="3" id="KW-1185">Reference proteome</keyword>
<dbReference type="EMBL" id="JACIEK010000016">
    <property type="protein sequence ID" value="MBB4000219.1"/>
    <property type="molecule type" value="Genomic_DNA"/>
</dbReference>
<proteinExistence type="predicted"/>
<gene>
    <name evidence="2" type="ORF">GGR04_004095</name>
</gene>
<feature type="signal peptide" evidence="1">
    <location>
        <begin position="1"/>
        <end position="22"/>
    </location>
</feature>
<reference evidence="2 3" key="1">
    <citation type="submission" date="2020-08" db="EMBL/GenBank/DDBJ databases">
        <title>Genomic Encyclopedia of Type Strains, Phase IV (KMG-IV): sequencing the most valuable type-strain genomes for metagenomic binning, comparative biology and taxonomic classification.</title>
        <authorList>
            <person name="Goeker M."/>
        </authorList>
    </citation>
    <scope>NUCLEOTIDE SEQUENCE [LARGE SCALE GENOMIC DNA]</scope>
    <source>
        <strain evidence="2 3">DSM 102238</strain>
    </source>
</reference>
<dbReference type="AlphaFoldDB" id="A0A7W6H7U7"/>
<dbReference type="Proteomes" id="UP000542776">
    <property type="component" value="Unassembled WGS sequence"/>
</dbReference>
<evidence type="ECO:0000313" key="3">
    <source>
        <dbReference type="Proteomes" id="UP000542776"/>
    </source>
</evidence>
<keyword evidence="1" id="KW-0732">Signal</keyword>
<comment type="caution">
    <text evidence="2">The sequence shown here is derived from an EMBL/GenBank/DDBJ whole genome shotgun (WGS) entry which is preliminary data.</text>
</comment>
<evidence type="ECO:0000256" key="1">
    <source>
        <dbReference type="SAM" id="SignalP"/>
    </source>
</evidence>
<sequence>MSFGRALSVALMFFALPAAAQAQQSQGVANSLGGEAAILNALKARGAVQAGAPRSQTGNFAWISQTGDNNRSTIIQRGEANVAITSIRGSGNETFQEQLGARNRSSITVSDGDHNRVQTHQVGSGNYLGLTLRNTDNMSLEYSQVDSGMNAAEQNIVIDSNAQTPTAIVIQQTKR</sequence>